<dbReference type="EMBL" id="JANAKD010003622">
    <property type="protein sequence ID" value="KAJ3472011.1"/>
    <property type="molecule type" value="Genomic_DNA"/>
</dbReference>
<accession>A0ACC1QDA7</accession>
<dbReference type="Proteomes" id="UP001148737">
    <property type="component" value="Unassembled WGS sequence"/>
</dbReference>
<evidence type="ECO:0000313" key="1">
    <source>
        <dbReference type="EMBL" id="KAJ3472011.1"/>
    </source>
</evidence>
<protein>
    <submittedName>
        <fullName evidence="1">Uncharacterized protein</fullName>
    </submittedName>
</protein>
<gene>
    <name evidence="1" type="ORF">NLG97_g11366</name>
</gene>
<keyword evidence="2" id="KW-1185">Reference proteome</keyword>
<sequence length="144" mass="16510">MAQTLSWTALTQYYANLTTINNEAEHKGDHSINPIKFEVEYDTRDDDWYQLKDLTVRELLKLAHSIGVDGDHSGEEAGAVEEEEEEEWESDSDDDDDDADASGKKKGKKGKKGKKKKDKKNKLWIEFLRRAFVGTMDDDDLKKL</sequence>
<comment type="caution">
    <text evidence="1">The sequence shown here is derived from an EMBL/GenBank/DDBJ whole genome shotgun (WGS) entry which is preliminary data.</text>
</comment>
<name>A0ACC1QDA7_9HYPO</name>
<organism evidence="1 2">
    <name type="scientific">Lecanicillium saksenae</name>
    <dbReference type="NCBI Taxonomy" id="468837"/>
    <lineage>
        <taxon>Eukaryota</taxon>
        <taxon>Fungi</taxon>
        <taxon>Dikarya</taxon>
        <taxon>Ascomycota</taxon>
        <taxon>Pezizomycotina</taxon>
        <taxon>Sordariomycetes</taxon>
        <taxon>Hypocreomycetidae</taxon>
        <taxon>Hypocreales</taxon>
        <taxon>Cordycipitaceae</taxon>
        <taxon>Lecanicillium</taxon>
    </lineage>
</organism>
<reference evidence="1" key="1">
    <citation type="submission" date="2022-07" db="EMBL/GenBank/DDBJ databases">
        <title>Genome Sequence of Lecanicillium saksenae.</title>
        <authorList>
            <person name="Buettner E."/>
        </authorList>
    </citation>
    <scope>NUCLEOTIDE SEQUENCE</scope>
    <source>
        <strain evidence="1">VT-O1</strain>
    </source>
</reference>
<evidence type="ECO:0000313" key="2">
    <source>
        <dbReference type="Proteomes" id="UP001148737"/>
    </source>
</evidence>
<proteinExistence type="predicted"/>